<proteinExistence type="predicted"/>
<name>A0A850PPH6_9MYCO</name>
<sequence length="52" mass="5277">MRAAEHQVPSRVQPSVVERIAALAASSWSTVVAGQLAVGCSTEAISADIIAA</sequence>
<protein>
    <submittedName>
        <fullName evidence="1">Uncharacterized protein</fullName>
    </submittedName>
</protein>
<keyword evidence="2" id="KW-1185">Reference proteome</keyword>
<gene>
    <name evidence="1" type="ORF">HLY00_420</name>
</gene>
<dbReference type="Proteomes" id="UP000570517">
    <property type="component" value="Unassembled WGS sequence"/>
</dbReference>
<accession>A0A850PPH6</accession>
<comment type="caution">
    <text evidence="1">The sequence shown here is derived from an EMBL/GenBank/DDBJ whole genome shotgun (WGS) entry which is preliminary data.</text>
</comment>
<evidence type="ECO:0000313" key="1">
    <source>
        <dbReference type="EMBL" id="NVN49315.1"/>
    </source>
</evidence>
<evidence type="ECO:0000313" key="2">
    <source>
        <dbReference type="Proteomes" id="UP000570517"/>
    </source>
</evidence>
<organism evidence="1 2">
    <name type="scientific">Mycolicibacterium hippocampi</name>
    <dbReference type="NCBI Taxonomy" id="659824"/>
    <lineage>
        <taxon>Bacteria</taxon>
        <taxon>Bacillati</taxon>
        <taxon>Actinomycetota</taxon>
        <taxon>Actinomycetes</taxon>
        <taxon>Mycobacteriales</taxon>
        <taxon>Mycobacteriaceae</taxon>
        <taxon>Mycolicibacterium</taxon>
    </lineage>
</organism>
<reference evidence="1 2" key="1">
    <citation type="submission" date="2020-05" db="EMBL/GenBank/DDBJ databases">
        <title>Draft genome sequence of Mycobacterium hippocampi DL, isolated from European seabass, Dicentrarchus labrax, reared in fish farms.</title>
        <authorList>
            <person name="Stathopoulou P."/>
            <person name="Asimakis E."/>
            <person name="Tzokas K."/>
            <person name="Batargias C."/>
            <person name="Tsiamis G."/>
        </authorList>
    </citation>
    <scope>NUCLEOTIDE SEQUENCE [LARGE SCALE GENOMIC DNA]</scope>
    <source>
        <strain evidence="1 2">DL</strain>
    </source>
</reference>
<dbReference type="AlphaFoldDB" id="A0A850PPH6"/>
<dbReference type="EMBL" id="JABFYL010000014">
    <property type="protein sequence ID" value="NVN49315.1"/>
    <property type="molecule type" value="Genomic_DNA"/>
</dbReference>